<reference evidence="2 3" key="1">
    <citation type="submission" date="2021-08" db="EMBL/GenBank/DDBJ databases">
        <title>Streptomyces sp. PTM05 isolated from lichen.</title>
        <authorList>
            <person name="Somphong A."/>
            <person name="Phongsopitanun W."/>
            <person name="Tanasupawat S."/>
        </authorList>
    </citation>
    <scope>NUCLEOTIDE SEQUENCE [LARGE SCALE GENOMIC DNA]</scope>
    <source>
        <strain evidence="2 3">Ptm05</strain>
    </source>
</reference>
<comment type="caution">
    <text evidence="2">The sequence shown here is derived from an EMBL/GenBank/DDBJ whole genome shotgun (WGS) entry which is preliminary data.</text>
</comment>
<dbReference type="EMBL" id="JAINVZ010000007">
    <property type="protein sequence ID" value="MBY8885734.1"/>
    <property type="molecule type" value="Genomic_DNA"/>
</dbReference>
<proteinExistence type="predicted"/>
<feature type="compositionally biased region" description="Low complexity" evidence="1">
    <location>
        <begin position="110"/>
        <end position="127"/>
    </location>
</feature>
<name>A0ABS7QVD2_9ACTN</name>
<evidence type="ECO:0000256" key="1">
    <source>
        <dbReference type="SAM" id="MobiDB-lite"/>
    </source>
</evidence>
<protein>
    <submittedName>
        <fullName evidence="2">Uncharacterized protein</fullName>
    </submittedName>
</protein>
<evidence type="ECO:0000313" key="2">
    <source>
        <dbReference type="EMBL" id="MBY8885734.1"/>
    </source>
</evidence>
<keyword evidence="3" id="KW-1185">Reference proteome</keyword>
<accession>A0ABS7QVD2</accession>
<dbReference type="Proteomes" id="UP001198565">
    <property type="component" value="Unassembled WGS sequence"/>
</dbReference>
<gene>
    <name evidence="2" type="ORF">K7472_12855</name>
</gene>
<sequence length="127" mass="14284">MRLPDSPGFEQSAKAWLFDLAPARWRYEELLHKHPLELARMVRLRLEADIAAMQAGLRGLRGSLLGHRPADASDVYAREHAWASAMRDQVELIEEALTTALATARRRPALPRTRASLPRPRPATGRS</sequence>
<evidence type="ECO:0000313" key="3">
    <source>
        <dbReference type="Proteomes" id="UP001198565"/>
    </source>
</evidence>
<feature type="region of interest" description="Disordered" evidence="1">
    <location>
        <begin position="104"/>
        <end position="127"/>
    </location>
</feature>
<organism evidence="2 3">
    <name type="scientific">Streptantibioticus parmotrematis</name>
    <dbReference type="NCBI Taxonomy" id="2873249"/>
    <lineage>
        <taxon>Bacteria</taxon>
        <taxon>Bacillati</taxon>
        <taxon>Actinomycetota</taxon>
        <taxon>Actinomycetes</taxon>
        <taxon>Kitasatosporales</taxon>
        <taxon>Streptomycetaceae</taxon>
        <taxon>Streptantibioticus</taxon>
    </lineage>
</organism>